<evidence type="ECO:0000313" key="8">
    <source>
        <dbReference type="EMBL" id="TVY13627.1"/>
    </source>
</evidence>
<sequence>MLGQPAFYMYMGLDTNANTAGLVGTMTGLFYAGGILGSLLNTWLADKVGRKWTCIIASLIVIVSTACLAGSVNISMFIAFRFFIGIGAYMLYLTRPLWVVELVPPKGRSILAGIIGLFGVVGYILAAYVGVGFFYYKGSGSAQWRAPLALGCFPPVFFLGICPWLPESPRWLLAQDRYDEAWDIVRTLHTSTDDPLHDYATAEFYQMTKQHELEANLTSSWVEIFRRPSYRKRAAIVFMLPIILYSTGNLVITTYAASIVAGMGYDHGQSLNLLAGTYLAAIVGNLISLTYVDKVPRNIIMSIGTIVCSIVLSIETALVAVFLGTTNTDGLAAAAAFLFLFLFTFNLFIEGPSYYYASEVFPTHVRAKGMTINVIGFCIVNLLWLEIAPTAFKTIGWKFYLVFICISVFGAAIIFFTFPDTLGKPLEEVARLFGDEEL</sequence>
<gene>
    <name evidence="8" type="primary">STL1_9</name>
    <name evidence="8" type="ORF">LARI1_G008107</name>
</gene>
<dbReference type="InterPro" id="IPR050360">
    <property type="entry name" value="MFS_Sugar_Transporters"/>
</dbReference>
<dbReference type="EMBL" id="QGMF01000901">
    <property type="protein sequence ID" value="TVY13627.1"/>
    <property type="molecule type" value="Genomic_DNA"/>
</dbReference>
<dbReference type="Proteomes" id="UP000469559">
    <property type="component" value="Unassembled WGS sequence"/>
</dbReference>
<accession>A0A8T9B1V6</accession>
<feature type="transmembrane region" description="Helical" evidence="6">
    <location>
        <begin position="52"/>
        <end position="72"/>
    </location>
</feature>
<comment type="caution">
    <text evidence="8">The sequence shown here is derived from an EMBL/GenBank/DDBJ whole genome shotgun (WGS) entry which is preliminary data.</text>
</comment>
<evidence type="ECO:0000256" key="1">
    <source>
        <dbReference type="ARBA" id="ARBA00004141"/>
    </source>
</evidence>
<dbReference type="SUPFAM" id="SSF103473">
    <property type="entry name" value="MFS general substrate transporter"/>
    <property type="match status" value="1"/>
</dbReference>
<evidence type="ECO:0000256" key="2">
    <source>
        <dbReference type="ARBA" id="ARBA00010992"/>
    </source>
</evidence>
<feature type="transmembrane region" description="Helical" evidence="6">
    <location>
        <begin position="78"/>
        <end position="98"/>
    </location>
</feature>
<dbReference type="GO" id="GO:0005351">
    <property type="term" value="F:carbohydrate:proton symporter activity"/>
    <property type="evidence" value="ECO:0007669"/>
    <property type="project" value="TreeGrafter"/>
</dbReference>
<evidence type="ECO:0000256" key="6">
    <source>
        <dbReference type="SAM" id="Phobius"/>
    </source>
</evidence>
<dbReference type="InterPro" id="IPR005828">
    <property type="entry name" value="MFS_sugar_transport-like"/>
</dbReference>
<feature type="transmembrane region" description="Helical" evidence="6">
    <location>
        <begin position="370"/>
        <end position="387"/>
    </location>
</feature>
<keyword evidence="4 6" id="KW-1133">Transmembrane helix</keyword>
<dbReference type="AlphaFoldDB" id="A0A8T9B1V6"/>
<comment type="subcellular location">
    <subcellularLocation>
        <location evidence="1">Membrane</location>
        <topology evidence="1">Multi-pass membrane protein</topology>
    </subcellularLocation>
</comment>
<protein>
    <submittedName>
        <fullName evidence="8">Sugar transporter STL1</fullName>
    </submittedName>
</protein>
<comment type="similarity">
    <text evidence="2">Belongs to the major facilitator superfamily. Sugar transporter (TC 2.A.1.1) family.</text>
</comment>
<keyword evidence="9" id="KW-1185">Reference proteome</keyword>
<dbReference type="PROSITE" id="PS50850">
    <property type="entry name" value="MFS"/>
    <property type="match status" value="1"/>
</dbReference>
<name>A0A8T9B1V6_9HELO</name>
<dbReference type="InterPro" id="IPR036259">
    <property type="entry name" value="MFS_trans_sf"/>
</dbReference>
<reference evidence="8 9" key="1">
    <citation type="submission" date="2018-05" db="EMBL/GenBank/DDBJ databases">
        <title>Whole genome sequencing for identification of molecular markers to develop diagnostic detection tools for the regulated plant pathogen Lachnellula willkommii.</title>
        <authorList>
            <person name="Giroux E."/>
            <person name="Bilodeau G."/>
        </authorList>
    </citation>
    <scope>NUCLEOTIDE SEQUENCE [LARGE SCALE GENOMIC DNA]</scope>
    <source>
        <strain evidence="8 9">CBS 203.66</strain>
    </source>
</reference>
<evidence type="ECO:0000256" key="5">
    <source>
        <dbReference type="ARBA" id="ARBA00023136"/>
    </source>
</evidence>
<keyword evidence="8" id="KW-0813">Transport</keyword>
<keyword evidence="8" id="KW-0762">Sugar transport</keyword>
<feature type="transmembrane region" description="Helical" evidence="6">
    <location>
        <begin position="110"/>
        <end position="136"/>
    </location>
</feature>
<feature type="non-terminal residue" evidence="8">
    <location>
        <position position="1"/>
    </location>
</feature>
<dbReference type="InterPro" id="IPR020846">
    <property type="entry name" value="MFS_dom"/>
</dbReference>
<evidence type="ECO:0000259" key="7">
    <source>
        <dbReference type="PROSITE" id="PS50850"/>
    </source>
</evidence>
<evidence type="ECO:0000313" key="9">
    <source>
        <dbReference type="Proteomes" id="UP000469559"/>
    </source>
</evidence>
<feature type="transmembrane region" description="Helical" evidence="6">
    <location>
        <begin position="235"/>
        <end position="261"/>
    </location>
</feature>
<evidence type="ECO:0000256" key="4">
    <source>
        <dbReference type="ARBA" id="ARBA00022989"/>
    </source>
</evidence>
<evidence type="ECO:0000256" key="3">
    <source>
        <dbReference type="ARBA" id="ARBA00022692"/>
    </source>
</evidence>
<proteinExistence type="inferred from homology"/>
<keyword evidence="5 6" id="KW-0472">Membrane</keyword>
<dbReference type="GO" id="GO:0016020">
    <property type="term" value="C:membrane"/>
    <property type="evidence" value="ECO:0007669"/>
    <property type="project" value="UniProtKB-SubCell"/>
</dbReference>
<dbReference type="PANTHER" id="PTHR48022:SF11">
    <property type="entry name" value="MONOSACCHARIDE TRANSPORTER (HXT8), PUTATIVE (AFU_ORTHOLOGUE AFUA_2G08120)-RELATED"/>
    <property type="match status" value="1"/>
</dbReference>
<feature type="transmembrane region" description="Helical" evidence="6">
    <location>
        <begin position="399"/>
        <end position="418"/>
    </location>
</feature>
<dbReference type="Gene3D" id="1.20.1250.20">
    <property type="entry name" value="MFS general substrate transporter like domains"/>
    <property type="match status" value="1"/>
</dbReference>
<feature type="transmembrane region" description="Helical" evidence="6">
    <location>
        <begin position="299"/>
        <end position="324"/>
    </location>
</feature>
<dbReference type="PANTHER" id="PTHR48022">
    <property type="entry name" value="PLASTIDIC GLUCOSE TRANSPORTER 4"/>
    <property type="match status" value="1"/>
</dbReference>
<keyword evidence="3 6" id="KW-0812">Transmembrane</keyword>
<feature type="domain" description="Major facilitator superfamily (MFS) profile" evidence="7">
    <location>
        <begin position="1"/>
        <end position="422"/>
    </location>
</feature>
<organism evidence="8 9">
    <name type="scientific">Lachnellula arida</name>
    <dbReference type="NCBI Taxonomy" id="1316785"/>
    <lineage>
        <taxon>Eukaryota</taxon>
        <taxon>Fungi</taxon>
        <taxon>Dikarya</taxon>
        <taxon>Ascomycota</taxon>
        <taxon>Pezizomycotina</taxon>
        <taxon>Leotiomycetes</taxon>
        <taxon>Helotiales</taxon>
        <taxon>Lachnaceae</taxon>
        <taxon>Lachnellula</taxon>
    </lineage>
</organism>
<feature type="transmembrane region" description="Helical" evidence="6">
    <location>
        <begin position="273"/>
        <end position="292"/>
    </location>
</feature>
<feature type="transmembrane region" description="Helical" evidence="6">
    <location>
        <begin position="330"/>
        <end position="349"/>
    </location>
</feature>
<dbReference type="Pfam" id="PF00083">
    <property type="entry name" value="Sugar_tr"/>
    <property type="match status" value="1"/>
</dbReference>
<dbReference type="OrthoDB" id="6612291at2759"/>
<feature type="transmembrane region" description="Helical" evidence="6">
    <location>
        <begin position="20"/>
        <end position="40"/>
    </location>
</feature>